<dbReference type="AlphaFoldDB" id="A0A8T2IEN9"/>
<protein>
    <submittedName>
        <fullName evidence="1">Uncharacterized protein</fullName>
    </submittedName>
</protein>
<reference evidence="1" key="1">
    <citation type="thesis" date="2020" institute="ProQuest LLC" country="789 East Eisenhower Parkway, Ann Arbor, MI, USA">
        <title>Comparative Genomics and Chromosome Evolution.</title>
        <authorList>
            <person name="Mudd A.B."/>
        </authorList>
    </citation>
    <scope>NUCLEOTIDE SEQUENCE</scope>
    <source>
        <strain evidence="1">Female2</strain>
        <tissue evidence="1">Blood</tissue>
    </source>
</reference>
<dbReference type="Proteomes" id="UP000812440">
    <property type="component" value="Unassembled WGS sequence"/>
</dbReference>
<accession>A0A8T2IEN9</accession>
<gene>
    <name evidence="1" type="ORF">GDO86_018323</name>
</gene>
<comment type="caution">
    <text evidence="1">The sequence shown here is derived from an EMBL/GenBank/DDBJ whole genome shotgun (WGS) entry which is preliminary data.</text>
</comment>
<sequence length="122" mass="13560">MATMAPMLPKQPFIRKVGDFTYLPFLTAHPSPPPPRLVEIGRVIRDAGRNAVNCLAPSGKNGLICHIVQNPTCDINKLVHCVGVNMDYKTSVYTIYTSIICLGERLMFMIIDECVLDNIFHG</sequence>
<evidence type="ECO:0000313" key="1">
    <source>
        <dbReference type="EMBL" id="KAG8430167.1"/>
    </source>
</evidence>
<name>A0A8T2IEN9_9PIPI</name>
<dbReference type="EMBL" id="JAACNH010001389">
    <property type="protein sequence ID" value="KAG8430167.1"/>
    <property type="molecule type" value="Genomic_DNA"/>
</dbReference>
<keyword evidence="2" id="KW-1185">Reference proteome</keyword>
<organism evidence="1 2">
    <name type="scientific">Hymenochirus boettgeri</name>
    <name type="common">Congo dwarf clawed frog</name>
    <dbReference type="NCBI Taxonomy" id="247094"/>
    <lineage>
        <taxon>Eukaryota</taxon>
        <taxon>Metazoa</taxon>
        <taxon>Chordata</taxon>
        <taxon>Craniata</taxon>
        <taxon>Vertebrata</taxon>
        <taxon>Euteleostomi</taxon>
        <taxon>Amphibia</taxon>
        <taxon>Batrachia</taxon>
        <taxon>Anura</taxon>
        <taxon>Pipoidea</taxon>
        <taxon>Pipidae</taxon>
        <taxon>Pipinae</taxon>
        <taxon>Hymenochirus</taxon>
    </lineage>
</organism>
<proteinExistence type="predicted"/>
<evidence type="ECO:0000313" key="2">
    <source>
        <dbReference type="Proteomes" id="UP000812440"/>
    </source>
</evidence>